<keyword evidence="1" id="KW-0175">Coiled coil</keyword>
<accession>E6U1I6</accession>
<dbReference type="EMBL" id="CP002394">
    <property type="protein sequence ID" value="ADU30349.1"/>
    <property type="molecule type" value="Genomic_DNA"/>
</dbReference>
<reference evidence="2 3" key="1">
    <citation type="submission" date="2010-12" db="EMBL/GenBank/DDBJ databases">
        <title>Complete sequence of Bacillus cellulosilyticus DSM 2522.</title>
        <authorList>
            <consortium name="US DOE Joint Genome Institute"/>
            <person name="Lucas S."/>
            <person name="Copeland A."/>
            <person name="Lapidus A."/>
            <person name="Cheng J.-F."/>
            <person name="Bruce D."/>
            <person name="Goodwin L."/>
            <person name="Pitluck S."/>
            <person name="Chertkov O."/>
            <person name="Detter J.C."/>
            <person name="Han C."/>
            <person name="Tapia R."/>
            <person name="Land M."/>
            <person name="Hauser L."/>
            <person name="Jeffries C."/>
            <person name="Kyrpides N."/>
            <person name="Ivanova N."/>
            <person name="Mikhailova N."/>
            <person name="Brumm P."/>
            <person name="Mead D."/>
            <person name="Woyke T."/>
        </authorList>
    </citation>
    <scope>NUCLEOTIDE SEQUENCE [LARGE SCALE GENOMIC DNA]</scope>
    <source>
        <strain evidence="3">ATCC 21833 / DSM 2522 / FERM P-1141 / JCM 9156 / N-4</strain>
    </source>
</reference>
<evidence type="ECO:0000313" key="2">
    <source>
        <dbReference type="EMBL" id="ADU30349.1"/>
    </source>
</evidence>
<dbReference type="STRING" id="649639.Bcell_2088"/>
<dbReference type="KEGG" id="bco:Bcell_2088"/>
<proteinExistence type="predicted"/>
<gene>
    <name evidence="2" type="ordered locus">Bcell_2088</name>
</gene>
<name>E6U1I6_EVAC2</name>
<keyword evidence="3" id="KW-1185">Reference proteome</keyword>
<evidence type="ECO:0000256" key="1">
    <source>
        <dbReference type="SAM" id="Coils"/>
    </source>
</evidence>
<dbReference type="Proteomes" id="UP000001401">
    <property type="component" value="Chromosome"/>
</dbReference>
<evidence type="ECO:0000313" key="3">
    <source>
        <dbReference type="Proteomes" id="UP000001401"/>
    </source>
</evidence>
<feature type="coiled-coil region" evidence="1">
    <location>
        <begin position="79"/>
        <end position="114"/>
    </location>
</feature>
<dbReference type="HOGENOM" id="CLU_1944363_0_0_9"/>
<dbReference type="RefSeq" id="WP_013488685.1">
    <property type="nucleotide sequence ID" value="NC_014829.1"/>
</dbReference>
<dbReference type="AlphaFoldDB" id="E6U1I6"/>
<protein>
    <submittedName>
        <fullName evidence="2">Uncharacterized protein</fullName>
    </submittedName>
</protein>
<sequence>MKQNYRDIDMDLFVPLFNDLRKMSKLGLNKEDIELLIVHLENVNSPFEYIEEIRKRDQTKIKGCEDKGEVPFGWTIFTVEEKLQYINKLEKNKEKQLKNKKESLKKSLKCALDEQKEINEYLMELLEKE</sequence>
<organism evidence="2 3">
    <name type="scientific">Evansella cellulosilytica (strain ATCC 21833 / DSM 2522 / FERM P-1141 / JCM 9156 / N-4)</name>
    <name type="common">Bacillus cellulosilyticus</name>
    <dbReference type="NCBI Taxonomy" id="649639"/>
    <lineage>
        <taxon>Bacteria</taxon>
        <taxon>Bacillati</taxon>
        <taxon>Bacillota</taxon>
        <taxon>Bacilli</taxon>
        <taxon>Bacillales</taxon>
        <taxon>Bacillaceae</taxon>
        <taxon>Evansella</taxon>
    </lineage>
</organism>